<keyword evidence="9" id="KW-1185">Reference proteome</keyword>
<dbReference type="EMBL" id="LKST01000001">
    <property type="protein sequence ID" value="KQB85412.1"/>
    <property type="molecule type" value="Genomic_DNA"/>
</dbReference>
<dbReference type="PANTHER" id="PTHR46566:SF5">
    <property type="entry name" value="1-PHOSPHOFRUCTOKINASE"/>
    <property type="match status" value="1"/>
</dbReference>
<evidence type="ECO:0000256" key="3">
    <source>
        <dbReference type="ARBA" id="ARBA00022741"/>
    </source>
</evidence>
<evidence type="ECO:0000256" key="2">
    <source>
        <dbReference type="ARBA" id="ARBA00022679"/>
    </source>
</evidence>
<keyword evidence="5" id="KW-0067">ATP-binding</keyword>
<dbReference type="RefSeq" id="WP_055121740.1">
    <property type="nucleotide sequence ID" value="NZ_LKST01000001.1"/>
</dbReference>
<dbReference type="GO" id="GO:0005829">
    <property type="term" value="C:cytosol"/>
    <property type="evidence" value="ECO:0007669"/>
    <property type="project" value="TreeGrafter"/>
</dbReference>
<evidence type="ECO:0000259" key="7">
    <source>
        <dbReference type="Pfam" id="PF00294"/>
    </source>
</evidence>
<keyword evidence="4 8" id="KW-0418">Kinase</keyword>
<evidence type="ECO:0000313" key="9">
    <source>
        <dbReference type="Proteomes" id="UP000050517"/>
    </source>
</evidence>
<dbReference type="GO" id="GO:0005524">
    <property type="term" value="F:ATP binding"/>
    <property type="evidence" value="ECO:0007669"/>
    <property type="project" value="UniProtKB-KW"/>
</dbReference>
<dbReference type="InterPro" id="IPR011611">
    <property type="entry name" value="PfkB_dom"/>
</dbReference>
<proteinExistence type="inferred from homology"/>
<protein>
    <submittedName>
        <fullName evidence="8">Tagatose-6-phosphate kinase</fullName>
        <ecNumber evidence="8">2.7.1.144</ecNumber>
    </submittedName>
</protein>
<dbReference type="PANTHER" id="PTHR46566">
    <property type="entry name" value="1-PHOSPHOFRUCTOKINASE-RELATED"/>
    <property type="match status" value="1"/>
</dbReference>
<dbReference type="Proteomes" id="UP000050517">
    <property type="component" value="Unassembled WGS sequence"/>
</dbReference>
<dbReference type="CDD" id="cd01164">
    <property type="entry name" value="FruK_PfkB_like"/>
    <property type="match status" value="1"/>
</dbReference>
<reference evidence="8 9" key="1">
    <citation type="submission" date="2015-10" db="EMBL/GenBank/DDBJ databases">
        <title>Corynebacteirum lowii and Corynebacterium oculi species nova, derived from human clinical disease and and emended description of Corynebacterium mastiditis.</title>
        <authorList>
            <person name="Bernard K."/>
            <person name="Pacheco A.L."/>
            <person name="Mcdougall C."/>
            <person name="Burtx T."/>
            <person name="Weibe D."/>
            <person name="Tyler S."/>
            <person name="Olson A.B."/>
            <person name="Cnockaert M."/>
            <person name="Eguchi H."/>
            <person name="Kuwahara T."/>
            <person name="Nakayama-Imaohji H."/>
            <person name="Boudewijins M."/>
            <person name="Van Hoecke F."/>
            <person name="Bernier A.-M."/>
            <person name="Vandamme P."/>
        </authorList>
    </citation>
    <scope>NUCLEOTIDE SEQUENCE [LARGE SCALE GENOMIC DNA]</scope>
    <source>
        <strain evidence="8 9">NML 130210</strain>
    </source>
</reference>
<dbReference type="OrthoDB" id="9801219at2"/>
<comment type="similarity">
    <text evidence="1">Belongs to the carbohydrate kinase PfkB family.</text>
</comment>
<dbReference type="Gene3D" id="3.40.1190.20">
    <property type="match status" value="1"/>
</dbReference>
<evidence type="ECO:0000256" key="5">
    <source>
        <dbReference type="ARBA" id="ARBA00022840"/>
    </source>
</evidence>
<organism evidence="8 9">
    <name type="scientific">Corynebacterium oculi</name>
    <dbReference type="NCBI Taxonomy" id="1544416"/>
    <lineage>
        <taxon>Bacteria</taxon>
        <taxon>Bacillati</taxon>
        <taxon>Actinomycetota</taxon>
        <taxon>Actinomycetes</taxon>
        <taxon>Mycobacteriales</taxon>
        <taxon>Corynebacteriaceae</taxon>
        <taxon>Corynebacterium</taxon>
    </lineage>
</organism>
<accession>A0A0Q0YSN6</accession>
<dbReference type="InterPro" id="IPR017583">
    <property type="entry name" value="Tagatose/fructose_Pkinase"/>
</dbReference>
<dbReference type="GO" id="GO:0009024">
    <property type="term" value="F:tagatose-6-phosphate kinase activity"/>
    <property type="evidence" value="ECO:0007669"/>
    <property type="project" value="UniProtKB-EC"/>
</dbReference>
<evidence type="ECO:0000256" key="4">
    <source>
        <dbReference type="ARBA" id="ARBA00022777"/>
    </source>
</evidence>
<name>A0A0Q0YSN6_9CORY</name>
<comment type="caution">
    <text evidence="8">The sequence shown here is derived from an EMBL/GenBank/DDBJ whole genome shotgun (WGS) entry which is preliminary data.</text>
</comment>
<evidence type="ECO:0000313" key="8">
    <source>
        <dbReference type="EMBL" id="KQB85412.1"/>
    </source>
</evidence>
<dbReference type="PROSITE" id="PS00584">
    <property type="entry name" value="PFKB_KINASES_2"/>
    <property type="match status" value="1"/>
</dbReference>
<dbReference type="InterPro" id="IPR002173">
    <property type="entry name" value="Carboh/pur_kinase_PfkB_CS"/>
</dbReference>
<evidence type="ECO:0000256" key="1">
    <source>
        <dbReference type="ARBA" id="ARBA00010688"/>
    </source>
</evidence>
<dbReference type="NCBIfam" id="TIGR03168">
    <property type="entry name" value="1-PFK"/>
    <property type="match status" value="1"/>
</dbReference>
<dbReference type="STRING" id="1544416.Cocul_00551"/>
<dbReference type="EC" id="2.7.1.144" evidence="8"/>
<evidence type="ECO:0000256" key="6">
    <source>
        <dbReference type="PIRNR" id="PIRNR000535"/>
    </source>
</evidence>
<dbReference type="InterPro" id="IPR029056">
    <property type="entry name" value="Ribokinase-like"/>
</dbReference>
<dbReference type="PATRIC" id="fig|1544416.3.peg.555"/>
<sequence>MILTLTPNPSVDATLTLPEPLSPGSVHRLRSLSHVAGGKGVNVAHAIHLAQHPTLALFPAPSTDPFVELAAREAIPHRAIAMSERVRTNTTITQPDGTTTKLNGPGPQISPEVRELLADTLVETAQHNDAPWIALSGSLPPGLPAGWYGELVARLRAEAPRARVAVDTSDAAMIALGESFDRAAPHLIKPNGLELGQLVGCDGLHLERRAAAGDVQPVVEAARSIVARGVESVLVTLGGAGAVLVTAQGAWQATPPPTAVVSTVGAGDSSLAGYLLAATQGAAPEQRLRQAVAYGSAAAALPGTTLPRPDQVDMERTQVTGIAA</sequence>
<feature type="domain" description="Carbohydrate kinase PfkB" evidence="7">
    <location>
        <begin position="9"/>
        <end position="309"/>
    </location>
</feature>
<dbReference type="Pfam" id="PF00294">
    <property type="entry name" value="PfkB"/>
    <property type="match status" value="1"/>
</dbReference>
<gene>
    <name evidence="8" type="primary">lacC</name>
    <name evidence="8" type="ORF">Cocul_00551</name>
</gene>
<dbReference type="GO" id="GO:0008443">
    <property type="term" value="F:phosphofructokinase activity"/>
    <property type="evidence" value="ECO:0007669"/>
    <property type="project" value="TreeGrafter"/>
</dbReference>
<keyword evidence="2 6" id="KW-0808">Transferase</keyword>
<keyword evidence="3" id="KW-0547">Nucleotide-binding</keyword>
<dbReference type="AlphaFoldDB" id="A0A0Q0YSN6"/>
<dbReference type="SUPFAM" id="SSF53613">
    <property type="entry name" value="Ribokinase-like"/>
    <property type="match status" value="1"/>
</dbReference>
<dbReference type="PIRSF" id="PIRSF000535">
    <property type="entry name" value="1PFK/6PFK/LacC"/>
    <property type="match status" value="1"/>
</dbReference>